<sequence>MKEIASMHHVEFSYDMEEEESSPMSTKALNNASFTLYEGEWLAVVGHNGSGKSTLAKLLIGLMFPSSGEVHLFSERLSEENLWETRSRMGIVFQNPDNQFVGSTVQDDVAFALENNGVPYDMMVKRVQEALEQVKMKDYINHEPHHLSGGQKQRVAIAGALAMHPELLILDEATSMLDPQGREEVIEIVKKLRSEINLTVLSITHDLEEVLLADRILVMNEGQVLMVGTPQEIFQQGTELEKVGLDLPFALRVSELLRATGVELQGNHMTEEELVNELWTFHFSK</sequence>
<dbReference type="Gene3D" id="3.40.50.300">
    <property type="entry name" value="P-loop containing nucleotide triphosphate hydrolases"/>
    <property type="match status" value="1"/>
</dbReference>
<dbReference type="PANTHER" id="PTHR43553">
    <property type="entry name" value="HEAVY METAL TRANSPORTER"/>
    <property type="match status" value="1"/>
</dbReference>
<comment type="subcellular location">
    <subcellularLocation>
        <location evidence="1">Cell membrane</location>
        <topology evidence="1">Peripheral membrane protein</topology>
    </subcellularLocation>
</comment>
<evidence type="ECO:0000256" key="3">
    <source>
        <dbReference type="ARBA" id="ARBA00022448"/>
    </source>
</evidence>
<dbReference type="PROSITE" id="PS50893">
    <property type="entry name" value="ABC_TRANSPORTER_2"/>
    <property type="match status" value="1"/>
</dbReference>
<gene>
    <name evidence="10" type="primary">cbiO</name>
    <name evidence="10" type="ORF">SporoS204_10470</name>
</gene>
<proteinExistence type="inferred from homology"/>
<keyword evidence="5" id="KW-0547">Nucleotide-binding</keyword>
<evidence type="ECO:0000313" key="11">
    <source>
        <dbReference type="Proteomes" id="UP000192486"/>
    </source>
</evidence>
<keyword evidence="4" id="KW-1003">Cell membrane</keyword>
<evidence type="ECO:0000256" key="8">
    <source>
        <dbReference type="ARBA" id="ARBA00023136"/>
    </source>
</evidence>
<evidence type="ECO:0000259" key="9">
    <source>
        <dbReference type="PROSITE" id="PS50893"/>
    </source>
</evidence>
<dbReference type="PROSITE" id="PS00211">
    <property type="entry name" value="ABC_TRANSPORTER_1"/>
    <property type="match status" value="1"/>
</dbReference>
<keyword evidence="8" id="KW-0472">Membrane</keyword>
<dbReference type="InterPro" id="IPR027417">
    <property type="entry name" value="P-loop_NTPase"/>
</dbReference>
<organism evidence="10 11">
    <name type="scientific">Sporosarcina ureae</name>
    <dbReference type="NCBI Taxonomy" id="1571"/>
    <lineage>
        <taxon>Bacteria</taxon>
        <taxon>Bacillati</taxon>
        <taxon>Bacillota</taxon>
        <taxon>Bacilli</taxon>
        <taxon>Bacillales</taxon>
        <taxon>Caryophanaceae</taxon>
        <taxon>Sporosarcina</taxon>
    </lineage>
</organism>
<accession>A0ABM6JX73</accession>
<dbReference type="Pfam" id="PF00005">
    <property type="entry name" value="ABC_tran"/>
    <property type="match status" value="1"/>
</dbReference>
<evidence type="ECO:0000256" key="6">
    <source>
        <dbReference type="ARBA" id="ARBA00022840"/>
    </source>
</evidence>
<dbReference type="CDD" id="cd03225">
    <property type="entry name" value="ABC_cobalt_CbiO_domain1"/>
    <property type="match status" value="1"/>
</dbReference>
<protein>
    <submittedName>
        <fullName evidence="10">Energy-coupling factor transporter ATPase</fullName>
    </submittedName>
</protein>
<dbReference type="SUPFAM" id="SSF52540">
    <property type="entry name" value="P-loop containing nucleoside triphosphate hydrolases"/>
    <property type="match status" value="1"/>
</dbReference>
<dbReference type="RefSeq" id="WP_029053253.1">
    <property type="nucleotide sequence ID" value="NZ_CP015108.1"/>
</dbReference>
<dbReference type="Proteomes" id="UP000192486">
    <property type="component" value="Chromosome"/>
</dbReference>
<dbReference type="PANTHER" id="PTHR43553:SF24">
    <property type="entry name" value="ENERGY-COUPLING FACTOR TRANSPORTER ATP-BINDING PROTEIN ECFA1"/>
    <property type="match status" value="1"/>
</dbReference>
<comment type="similarity">
    <text evidence="2">Belongs to the ABC transporter superfamily.</text>
</comment>
<dbReference type="InterPro" id="IPR015856">
    <property type="entry name" value="ABC_transpr_CbiO/EcfA_su"/>
</dbReference>
<evidence type="ECO:0000256" key="1">
    <source>
        <dbReference type="ARBA" id="ARBA00004202"/>
    </source>
</evidence>
<feature type="domain" description="ABC transporter" evidence="9">
    <location>
        <begin position="7"/>
        <end position="246"/>
    </location>
</feature>
<name>A0ABM6JX73_SPOUR</name>
<dbReference type="InterPro" id="IPR030947">
    <property type="entry name" value="EcfA_1"/>
</dbReference>
<evidence type="ECO:0000256" key="4">
    <source>
        <dbReference type="ARBA" id="ARBA00022475"/>
    </source>
</evidence>
<keyword evidence="11" id="KW-1185">Reference proteome</keyword>
<dbReference type="SMART" id="SM00382">
    <property type="entry name" value="AAA"/>
    <property type="match status" value="1"/>
</dbReference>
<dbReference type="NCBIfam" id="NF010167">
    <property type="entry name" value="PRK13648.1"/>
    <property type="match status" value="1"/>
</dbReference>
<dbReference type="InterPro" id="IPR003593">
    <property type="entry name" value="AAA+_ATPase"/>
</dbReference>
<dbReference type="NCBIfam" id="NF010156">
    <property type="entry name" value="PRK13635.1"/>
    <property type="match status" value="1"/>
</dbReference>
<evidence type="ECO:0000256" key="2">
    <source>
        <dbReference type="ARBA" id="ARBA00005417"/>
    </source>
</evidence>
<dbReference type="EMBL" id="CP015108">
    <property type="protein sequence ID" value="ARF14535.1"/>
    <property type="molecule type" value="Genomic_DNA"/>
</dbReference>
<dbReference type="InterPro" id="IPR050095">
    <property type="entry name" value="ECF_ABC_transporter_ATP-bd"/>
</dbReference>
<evidence type="ECO:0000256" key="7">
    <source>
        <dbReference type="ARBA" id="ARBA00022967"/>
    </source>
</evidence>
<keyword evidence="6" id="KW-0067">ATP-binding</keyword>
<dbReference type="InterPro" id="IPR003439">
    <property type="entry name" value="ABC_transporter-like_ATP-bd"/>
</dbReference>
<keyword evidence="3" id="KW-0813">Transport</keyword>
<keyword evidence="7" id="KW-1278">Translocase</keyword>
<evidence type="ECO:0000256" key="5">
    <source>
        <dbReference type="ARBA" id="ARBA00022741"/>
    </source>
</evidence>
<reference evidence="10 11" key="1">
    <citation type="submission" date="2016-04" db="EMBL/GenBank/DDBJ databases">
        <title>Comparative Genomics and Epigenetics of Sporosarcina ureae.</title>
        <authorList>
            <person name="Oliver A.S."/>
            <person name="Cooper K.K."/>
        </authorList>
    </citation>
    <scope>NUCLEOTIDE SEQUENCE [LARGE SCALE GENOMIC DNA]</scope>
    <source>
        <strain evidence="10 11">S204</strain>
    </source>
</reference>
<dbReference type="InterPro" id="IPR017871">
    <property type="entry name" value="ABC_transporter-like_CS"/>
</dbReference>
<dbReference type="NCBIfam" id="TIGR04520">
    <property type="entry name" value="ECF_ATPase_1"/>
    <property type="match status" value="1"/>
</dbReference>
<evidence type="ECO:0000313" key="10">
    <source>
        <dbReference type="EMBL" id="ARF14535.1"/>
    </source>
</evidence>